<evidence type="ECO:0000313" key="2">
    <source>
        <dbReference type="Proteomes" id="UP000183255"/>
    </source>
</evidence>
<dbReference type="Pfam" id="PF14056">
    <property type="entry name" value="DUF4250"/>
    <property type="match status" value="1"/>
</dbReference>
<dbReference type="EMBL" id="FNDZ01000010">
    <property type="protein sequence ID" value="SDJ23267.1"/>
    <property type="molecule type" value="Genomic_DNA"/>
</dbReference>
<protein>
    <recommendedName>
        <fullName evidence="3">DUF4250 domain-containing protein</fullName>
    </recommendedName>
</protein>
<reference evidence="1 2" key="1">
    <citation type="submission" date="2016-10" db="EMBL/GenBank/DDBJ databases">
        <authorList>
            <person name="de Groot N.N."/>
        </authorList>
    </citation>
    <scope>NUCLEOTIDE SEQUENCE [LARGE SCALE GENOMIC DNA]</scope>
    <source>
        <strain evidence="1 2">CGMCC 1.5058</strain>
    </source>
</reference>
<dbReference type="AlphaFoldDB" id="A0A1G8S208"/>
<name>A0A1G8S208_9CLOT</name>
<dbReference type="RefSeq" id="WP_036909491.1">
    <property type="nucleotide sequence ID" value="NZ_FNDZ01000010.1"/>
</dbReference>
<gene>
    <name evidence="1" type="ORF">SAMN05421804_11039</name>
</gene>
<evidence type="ECO:0008006" key="3">
    <source>
        <dbReference type="Google" id="ProtNLM"/>
    </source>
</evidence>
<accession>A0A1G8S208</accession>
<dbReference type="Proteomes" id="UP000183255">
    <property type="component" value="Unassembled WGS sequence"/>
</dbReference>
<sequence length="70" mass="8150">MSMETAFTQENIMVMDPFILLSTINTKLRNDFDSLAAFCDHYNLDQSALMNRLGEFGYDYIGEINQFRMP</sequence>
<organism evidence="1 2">
    <name type="scientific">Proteiniclasticum ruminis</name>
    <dbReference type="NCBI Taxonomy" id="398199"/>
    <lineage>
        <taxon>Bacteria</taxon>
        <taxon>Bacillati</taxon>
        <taxon>Bacillota</taxon>
        <taxon>Clostridia</taxon>
        <taxon>Eubacteriales</taxon>
        <taxon>Clostridiaceae</taxon>
        <taxon>Proteiniclasticum</taxon>
    </lineage>
</organism>
<dbReference type="InterPro" id="IPR025346">
    <property type="entry name" value="DUF4250"/>
</dbReference>
<evidence type="ECO:0000313" key="1">
    <source>
        <dbReference type="EMBL" id="SDJ23267.1"/>
    </source>
</evidence>
<proteinExistence type="predicted"/>